<gene>
    <name evidence="13" type="ORF">HYALB_00008272</name>
</gene>
<evidence type="ECO:0000313" key="14">
    <source>
        <dbReference type="Proteomes" id="UP000701801"/>
    </source>
</evidence>
<protein>
    <recommendedName>
        <fullName evidence="2">histidine kinase</fullName>
        <ecNumber evidence="2">2.7.13.3</ecNumber>
    </recommendedName>
</protein>
<sequence>MRATAIGMALEAVDGRTSTAEDTLALPTSNLEFTVLLHLPTPTIVLSSIGTAVFANEAIRKLLGFPSSTLSSKELYGYSPEKLGLELVPSAPWQTVLEDFDEEYSAHREKEGLEREGPTHEINLAFSGQSRGPLRAELSGCTYDGKTYFIISVERPANFPVGNSSLTPEKECDVSFYQEDIGSLNDKGCQTFHYDSFRIRNAVFENREIPGYLISVDENEDCIFIFNRKSRDIFGDIMDGNGLCDGRTFYKKLPLWDKHFTRQLSPAEYPGVRLAHSQVPFIGYECRFIHTATGQKMFASIDAECLYDEATKDFLGGVVWLRELQAYSKLKEQQMPTQYESKTSDTNLPNLLWTHTASNDDIQYRLTDRWCEFTGLDKSGRPGDAIHPNDLPHIMAKWFHNKDSRTEYSHEVRFRRHDGIYRWMLLAVYPISKRNQIWAATISDIHDSVQGRSKEQVLEVLSQTDVMIFTIDKNLVITLAEGGTNTDLAPRSFDLVGREGVEICQEATKGAGTEFQKNAQDILAGRIDMAYSEDVVGDKIYRVKLVVDLDHNTLDEDGKPTIRGVMGLRTDVTDIKKIGQLEVENVRLAAEEQAAKASNELKSRFLANMSHELRTPAAGVIGMVELLSEDPTLTPEQREYVSSIQLSGKALLSIVNDILDFSKIESGRLDIEEVPFHLSTIVGELCKLLSMFAQQKGIQFIHENSIDEELEFLGDPGRIRQILTNLLTNALKFTKEGWVKISVSGTSRKEESGEVVDVKFSIEDTGIGIEKDVLSKLFRPFSQGDSSTARLFGGTGLGLTISRNLAGLMSGTISLESDTSSGSTATFMVPLKVSPSSKGALVVHRKFSESKHYDNNLTKIPSWIQPLAHRKISQDLINQAIGCSDTQSFTSPKIRGDNSTESEHPPMTLTPEQRKEIQVLVVEDNAINQLIACRNIRRLGFSVTAVWNGLEALSYLRQPSSSQPRPDIILMDVQMPVMDGYEATNHLRTKSEYAVTPPMSPPVTPLEEGDPDMQSGESGKKTTIEMSVCKSEKINERRRGPLSEIVVIAITASCIQGDKEKCTNAGMDDFLAKPVDKERLEEMLVKWACKMRR</sequence>
<dbReference type="PROSITE" id="PS50110">
    <property type="entry name" value="RESPONSE_REGULATORY"/>
    <property type="match status" value="1"/>
</dbReference>
<dbReference type="GO" id="GO:0000155">
    <property type="term" value="F:phosphorelay sensor kinase activity"/>
    <property type="evidence" value="ECO:0007669"/>
    <property type="project" value="InterPro"/>
</dbReference>
<dbReference type="Gene3D" id="1.10.287.130">
    <property type="match status" value="1"/>
</dbReference>
<dbReference type="OrthoDB" id="60033at2759"/>
<feature type="modified residue" description="4-aspartylphosphate" evidence="9">
    <location>
        <position position="972"/>
    </location>
</feature>
<dbReference type="InterPro" id="IPR003594">
    <property type="entry name" value="HATPase_dom"/>
</dbReference>
<dbReference type="Pfam" id="PF00072">
    <property type="entry name" value="Response_reg"/>
    <property type="match status" value="1"/>
</dbReference>
<dbReference type="SUPFAM" id="SSF47384">
    <property type="entry name" value="Homodimeric domain of signal transducing histidine kinase"/>
    <property type="match status" value="1"/>
</dbReference>
<dbReference type="InterPro" id="IPR035965">
    <property type="entry name" value="PAS-like_dom_sf"/>
</dbReference>
<dbReference type="InterPro" id="IPR001610">
    <property type="entry name" value="PAC"/>
</dbReference>
<feature type="region of interest" description="Disordered" evidence="10">
    <location>
        <begin position="993"/>
        <end position="1021"/>
    </location>
</feature>
<comment type="catalytic activity">
    <reaction evidence="1">
        <text>ATP + protein L-histidine = ADP + protein N-phospho-L-histidine.</text>
        <dbReference type="EC" id="2.7.13.3"/>
    </reaction>
</comment>
<dbReference type="CDD" id="cd00130">
    <property type="entry name" value="PAS"/>
    <property type="match status" value="1"/>
</dbReference>
<dbReference type="Pfam" id="PF02518">
    <property type="entry name" value="HATPase_c"/>
    <property type="match status" value="1"/>
</dbReference>
<dbReference type="Gene3D" id="3.30.450.20">
    <property type="entry name" value="PAS domain"/>
    <property type="match status" value="1"/>
</dbReference>
<dbReference type="SMART" id="SM00086">
    <property type="entry name" value="PAC"/>
    <property type="match status" value="1"/>
</dbReference>
<dbReference type="InterPro" id="IPR036890">
    <property type="entry name" value="HATPase_C_sf"/>
</dbReference>
<comment type="caution">
    <text evidence="13">The sequence shown here is derived from an EMBL/GenBank/DDBJ whole genome shotgun (WGS) entry which is preliminary data.</text>
</comment>
<dbReference type="CDD" id="cd16922">
    <property type="entry name" value="HATPase_EvgS-ArcB-TorS-like"/>
    <property type="match status" value="1"/>
</dbReference>
<keyword evidence="5" id="KW-0547">Nucleotide-binding</keyword>
<dbReference type="SUPFAM" id="SSF55785">
    <property type="entry name" value="PYP-like sensor domain (PAS domain)"/>
    <property type="match status" value="1"/>
</dbReference>
<organism evidence="13 14">
    <name type="scientific">Hymenoscyphus albidus</name>
    <dbReference type="NCBI Taxonomy" id="595503"/>
    <lineage>
        <taxon>Eukaryota</taxon>
        <taxon>Fungi</taxon>
        <taxon>Dikarya</taxon>
        <taxon>Ascomycota</taxon>
        <taxon>Pezizomycotina</taxon>
        <taxon>Leotiomycetes</taxon>
        <taxon>Helotiales</taxon>
        <taxon>Helotiaceae</taxon>
        <taxon>Hymenoscyphus</taxon>
    </lineage>
</organism>
<dbReference type="Gene3D" id="3.40.50.2300">
    <property type="match status" value="1"/>
</dbReference>
<name>A0A9N9LJ69_9HELO</name>
<keyword evidence="8" id="KW-0902">Two-component regulatory system</keyword>
<evidence type="ECO:0000256" key="5">
    <source>
        <dbReference type="ARBA" id="ARBA00022741"/>
    </source>
</evidence>
<dbReference type="EMBL" id="CAJVRM010000074">
    <property type="protein sequence ID" value="CAG8973571.1"/>
    <property type="molecule type" value="Genomic_DNA"/>
</dbReference>
<dbReference type="PANTHER" id="PTHR45339:SF1">
    <property type="entry name" value="HYBRID SIGNAL TRANSDUCTION HISTIDINE KINASE J"/>
    <property type="match status" value="1"/>
</dbReference>
<dbReference type="SUPFAM" id="SSF55874">
    <property type="entry name" value="ATPase domain of HSP90 chaperone/DNA topoisomerase II/histidine kinase"/>
    <property type="match status" value="1"/>
</dbReference>
<dbReference type="Pfam" id="PF08447">
    <property type="entry name" value="PAS_3"/>
    <property type="match status" value="1"/>
</dbReference>
<dbReference type="SMART" id="SM00388">
    <property type="entry name" value="HisKA"/>
    <property type="match status" value="1"/>
</dbReference>
<dbReference type="AlphaFoldDB" id="A0A9N9LJ69"/>
<feature type="domain" description="Histidine kinase" evidence="11">
    <location>
        <begin position="608"/>
        <end position="833"/>
    </location>
</feature>
<feature type="domain" description="Response regulatory" evidence="12">
    <location>
        <begin position="918"/>
        <end position="1088"/>
    </location>
</feature>
<evidence type="ECO:0000256" key="8">
    <source>
        <dbReference type="ARBA" id="ARBA00023012"/>
    </source>
</evidence>
<dbReference type="InterPro" id="IPR013655">
    <property type="entry name" value="PAS_fold_3"/>
</dbReference>
<feature type="compositionally biased region" description="Basic and acidic residues" evidence="10">
    <location>
        <begin position="894"/>
        <end position="904"/>
    </location>
</feature>
<dbReference type="InterPro" id="IPR005467">
    <property type="entry name" value="His_kinase_dom"/>
</dbReference>
<reference evidence="13" key="1">
    <citation type="submission" date="2021-07" db="EMBL/GenBank/DDBJ databases">
        <authorList>
            <person name="Durling M."/>
        </authorList>
    </citation>
    <scope>NUCLEOTIDE SEQUENCE</scope>
</reference>
<keyword evidence="6" id="KW-0418">Kinase</keyword>
<dbReference type="InterPro" id="IPR036097">
    <property type="entry name" value="HisK_dim/P_sf"/>
</dbReference>
<evidence type="ECO:0000256" key="7">
    <source>
        <dbReference type="ARBA" id="ARBA00022840"/>
    </source>
</evidence>
<evidence type="ECO:0000259" key="11">
    <source>
        <dbReference type="PROSITE" id="PS50109"/>
    </source>
</evidence>
<evidence type="ECO:0000256" key="6">
    <source>
        <dbReference type="ARBA" id="ARBA00022777"/>
    </source>
</evidence>
<accession>A0A9N9LJ69</accession>
<dbReference type="InterPro" id="IPR003661">
    <property type="entry name" value="HisK_dim/P_dom"/>
</dbReference>
<proteinExistence type="predicted"/>
<dbReference type="EC" id="2.7.13.3" evidence="2"/>
<keyword evidence="3 9" id="KW-0597">Phosphoprotein</keyword>
<dbReference type="Proteomes" id="UP000701801">
    <property type="component" value="Unassembled WGS sequence"/>
</dbReference>
<evidence type="ECO:0000256" key="2">
    <source>
        <dbReference type="ARBA" id="ARBA00012438"/>
    </source>
</evidence>
<dbReference type="SMART" id="SM00448">
    <property type="entry name" value="REC"/>
    <property type="match status" value="1"/>
</dbReference>
<dbReference type="InterPro" id="IPR004358">
    <property type="entry name" value="Sig_transdc_His_kin-like_C"/>
</dbReference>
<evidence type="ECO:0000256" key="4">
    <source>
        <dbReference type="ARBA" id="ARBA00022679"/>
    </source>
</evidence>
<dbReference type="Gene3D" id="3.30.565.10">
    <property type="entry name" value="Histidine kinase-like ATPase, C-terminal domain"/>
    <property type="match status" value="1"/>
</dbReference>
<keyword evidence="4" id="KW-0808">Transferase</keyword>
<dbReference type="InterPro" id="IPR001789">
    <property type="entry name" value="Sig_transdc_resp-reg_receiver"/>
</dbReference>
<dbReference type="CDD" id="cd17546">
    <property type="entry name" value="REC_hyHK_CKI1_RcsC-like"/>
    <property type="match status" value="1"/>
</dbReference>
<dbReference type="InterPro" id="IPR011006">
    <property type="entry name" value="CheY-like_superfamily"/>
</dbReference>
<evidence type="ECO:0000256" key="9">
    <source>
        <dbReference type="PROSITE-ProRule" id="PRU00169"/>
    </source>
</evidence>
<dbReference type="Pfam" id="PF00512">
    <property type="entry name" value="HisKA"/>
    <property type="match status" value="1"/>
</dbReference>
<keyword evidence="7" id="KW-0067">ATP-binding</keyword>
<keyword evidence="14" id="KW-1185">Reference proteome</keyword>
<dbReference type="PANTHER" id="PTHR45339">
    <property type="entry name" value="HYBRID SIGNAL TRANSDUCTION HISTIDINE KINASE J"/>
    <property type="match status" value="1"/>
</dbReference>
<evidence type="ECO:0000256" key="3">
    <source>
        <dbReference type="ARBA" id="ARBA00022553"/>
    </source>
</evidence>
<evidence type="ECO:0000256" key="1">
    <source>
        <dbReference type="ARBA" id="ARBA00000085"/>
    </source>
</evidence>
<dbReference type="PRINTS" id="PR00344">
    <property type="entry name" value="BCTRLSENSOR"/>
</dbReference>
<evidence type="ECO:0000313" key="13">
    <source>
        <dbReference type="EMBL" id="CAG8973571.1"/>
    </source>
</evidence>
<dbReference type="NCBIfam" id="TIGR00229">
    <property type="entry name" value="sensory_box"/>
    <property type="match status" value="1"/>
</dbReference>
<evidence type="ECO:0000256" key="10">
    <source>
        <dbReference type="SAM" id="MobiDB-lite"/>
    </source>
</evidence>
<dbReference type="FunFam" id="1.10.287.130:FF:000002">
    <property type="entry name" value="Two-component osmosensing histidine kinase"/>
    <property type="match status" value="1"/>
</dbReference>
<dbReference type="CDD" id="cd00082">
    <property type="entry name" value="HisKA"/>
    <property type="match status" value="1"/>
</dbReference>
<dbReference type="SUPFAM" id="SSF52172">
    <property type="entry name" value="CheY-like"/>
    <property type="match status" value="1"/>
</dbReference>
<dbReference type="SMART" id="SM00387">
    <property type="entry name" value="HATPase_c"/>
    <property type="match status" value="1"/>
</dbReference>
<dbReference type="PROSITE" id="PS50109">
    <property type="entry name" value="HIS_KIN"/>
    <property type="match status" value="1"/>
</dbReference>
<dbReference type="InterPro" id="IPR000014">
    <property type="entry name" value="PAS"/>
</dbReference>
<dbReference type="GO" id="GO:0005524">
    <property type="term" value="F:ATP binding"/>
    <property type="evidence" value="ECO:0007669"/>
    <property type="project" value="UniProtKB-KW"/>
</dbReference>
<dbReference type="FunFam" id="3.30.565.10:FF:000010">
    <property type="entry name" value="Sensor histidine kinase RcsC"/>
    <property type="match status" value="1"/>
</dbReference>
<evidence type="ECO:0000259" key="12">
    <source>
        <dbReference type="PROSITE" id="PS50110"/>
    </source>
</evidence>
<feature type="region of interest" description="Disordered" evidence="10">
    <location>
        <begin position="888"/>
        <end position="908"/>
    </location>
</feature>